<keyword evidence="5" id="KW-0503">Monooxygenase</keyword>
<keyword evidence="3" id="KW-0274">FAD</keyword>
<evidence type="ECO:0000313" key="8">
    <source>
        <dbReference type="Proteomes" id="UP000562682"/>
    </source>
</evidence>
<protein>
    <submittedName>
        <fullName evidence="7">Salicylate hydroxylase</fullName>
    </submittedName>
</protein>
<sequence>MPMAEKQDAQKGWKALGEDKVTVKQDIVARFKGGSVNGLESMINESDWYFYPVHMLTPKGRWSKGRALLLGDAAHAMPPQGESTGIAIEDGVLFAHVLSERIKKASLM</sequence>
<dbReference type="EMBL" id="JAAOAK010000343">
    <property type="protein sequence ID" value="KAF5671919.1"/>
    <property type="molecule type" value="Genomic_DNA"/>
</dbReference>
<dbReference type="AlphaFoldDB" id="A0A8H5TGS4"/>
<keyword evidence="4" id="KW-0560">Oxidoreductase</keyword>
<comment type="caution">
    <text evidence="7">The sequence shown here is derived from an EMBL/GenBank/DDBJ whole genome shotgun (WGS) entry which is preliminary data.</text>
</comment>
<gene>
    <name evidence="7" type="ORF">FDENT_10765</name>
</gene>
<dbReference type="GO" id="GO:0071949">
    <property type="term" value="F:FAD binding"/>
    <property type="evidence" value="ECO:0007669"/>
    <property type="project" value="InterPro"/>
</dbReference>
<dbReference type="GO" id="GO:0004497">
    <property type="term" value="F:monooxygenase activity"/>
    <property type="evidence" value="ECO:0007669"/>
    <property type="project" value="UniProtKB-KW"/>
</dbReference>
<keyword evidence="2" id="KW-0285">Flavoprotein</keyword>
<comment type="similarity">
    <text evidence="1">Belongs to the paxM FAD-dependent monooxygenase family.</text>
</comment>
<evidence type="ECO:0000256" key="2">
    <source>
        <dbReference type="ARBA" id="ARBA00022630"/>
    </source>
</evidence>
<accession>A0A8H5TGS4</accession>
<dbReference type="InterPro" id="IPR036188">
    <property type="entry name" value="FAD/NAD-bd_sf"/>
</dbReference>
<dbReference type="Pfam" id="PF01494">
    <property type="entry name" value="FAD_binding_3"/>
    <property type="match status" value="1"/>
</dbReference>
<dbReference type="Proteomes" id="UP000562682">
    <property type="component" value="Unassembled WGS sequence"/>
</dbReference>
<evidence type="ECO:0000256" key="5">
    <source>
        <dbReference type="ARBA" id="ARBA00023033"/>
    </source>
</evidence>
<dbReference type="Gene3D" id="3.30.9.30">
    <property type="match status" value="1"/>
</dbReference>
<evidence type="ECO:0000256" key="4">
    <source>
        <dbReference type="ARBA" id="ARBA00023002"/>
    </source>
</evidence>
<name>A0A8H5TGS4_9HYPO</name>
<dbReference type="InterPro" id="IPR050493">
    <property type="entry name" value="FAD-dep_Monooxygenase_BioMet"/>
</dbReference>
<evidence type="ECO:0000313" key="7">
    <source>
        <dbReference type="EMBL" id="KAF5671919.1"/>
    </source>
</evidence>
<evidence type="ECO:0000256" key="1">
    <source>
        <dbReference type="ARBA" id="ARBA00007992"/>
    </source>
</evidence>
<organism evidence="7 8">
    <name type="scientific">Fusarium denticulatum</name>
    <dbReference type="NCBI Taxonomy" id="48507"/>
    <lineage>
        <taxon>Eukaryota</taxon>
        <taxon>Fungi</taxon>
        <taxon>Dikarya</taxon>
        <taxon>Ascomycota</taxon>
        <taxon>Pezizomycotina</taxon>
        <taxon>Sordariomycetes</taxon>
        <taxon>Hypocreomycetidae</taxon>
        <taxon>Hypocreales</taxon>
        <taxon>Nectriaceae</taxon>
        <taxon>Fusarium</taxon>
        <taxon>Fusarium fujikuroi species complex</taxon>
    </lineage>
</organism>
<reference evidence="7 8" key="1">
    <citation type="submission" date="2020-05" db="EMBL/GenBank/DDBJ databases">
        <title>Identification and distribution of gene clusters putatively required for synthesis of sphingolipid metabolism inhibitors in phylogenetically diverse species of the filamentous fungus Fusarium.</title>
        <authorList>
            <person name="Kim H.-S."/>
            <person name="Busman M."/>
            <person name="Brown D.W."/>
            <person name="Divon H."/>
            <person name="Uhlig S."/>
            <person name="Proctor R.H."/>
        </authorList>
    </citation>
    <scope>NUCLEOTIDE SEQUENCE [LARGE SCALE GENOMIC DNA]</scope>
    <source>
        <strain evidence="7 8">NRRL 25311</strain>
    </source>
</reference>
<dbReference type="Gene3D" id="3.50.50.60">
    <property type="entry name" value="FAD/NAD(P)-binding domain"/>
    <property type="match status" value="1"/>
</dbReference>
<dbReference type="InterPro" id="IPR002938">
    <property type="entry name" value="FAD-bd"/>
</dbReference>
<proteinExistence type="inferred from homology"/>
<keyword evidence="8" id="KW-1185">Reference proteome</keyword>
<dbReference type="PANTHER" id="PTHR13789">
    <property type="entry name" value="MONOOXYGENASE"/>
    <property type="match status" value="1"/>
</dbReference>
<dbReference type="PANTHER" id="PTHR13789:SF309">
    <property type="entry name" value="PUTATIVE (AFU_ORTHOLOGUE AFUA_6G14510)-RELATED"/>
    <property type="match status" value="1"/>
</dbReference>
<feature type="domain" description="FAD-binding" evidence="6">
    <location>
        <begin position="61"/>
        <end position="103"/>
    </location>
</feature>
<evidence type="ECO:0000259" key="6">
    <source>
        <dbReference type="Pfam" id="PF01494"/>
    </source>
</evidence>
<evidence type="ECO:0000256" key="3">
    <source>
        <dbReference type="ARBA" id="ARBA00022827"/>
    </source>
</evidence>
<dbReference type="SUPFAM" id="SSF51905">
    <property type="entry name" value="FAD/NAD(P)-binding domain"/>
    <property type="match status" value="1"/>
</dbReference>